<protein>
    <submittedName>
        <fullName evidence="2">Uncharacterized protein</fullName>
    </submittedName>
</protein>
<sequence length="180" mass="18883">MCSQRARSLVVAIATAIVPGFALAQDLPKQGEFRITFMATNPVVAKPVQGAANQTHSVGVLIMAAANETGGALLNNMTGRCTFSNVVDIAAKTFENQGFCDYADADGDHVYEKYSYPAQPLSPRAKGTGEWTGGTGKFAGLSGTFEITVTRPASMTEGATQAIGQKKGTYVIKDKVADAK</sequence>
<evidence type="ECO:0000313" key="3">
    <source>
        <dbReference type="Proteomes" id="UP001055153"/>
    </source>
</evidence>
<dbReference type="EMBL" id="BPQQ01000097">
    <property type="protein sequence ID" value="GJE03968.1"/>
    <property type="molecule type" value="Genomic_DNA"/>
</dbReference>
<organism evidence="2 3">
    <name type="scientific">Methylobacterium isbiliense</name>
    <dbReference type="NCBI Taxonomy" id="315478"/>
    <lineage>
        <taxon>Bacteria</taxon>
        <taxon>Pseudomonadati</taxon>
        <taxon>Pseudomonadota</taxon>
        <taxon>Alphaproteobacteria</taxon>
        <taxon>Hyphomicrobiales</taxon>
        <taxon>Methylobacteriaceae</taxon>
        <taxon>Methylobacterium</taxon>
    </lineage>
</organism>
<dbReference type="Proteomes" id="UP001055153">
    <property type="component" value="Unassembled WGS sequence"/>
</dbReference>
<reference evidence="2" key="2">
    <citation type="submission" date="2021-08" db="EMBL/GenBank/DDBJ databases">
        <authorList>
            <person name="Tani A."/>
            <person name="Ola A."/>
            <person name="Ogura Y."/>
            <person name="Katsura K."/>
            <person name="Hayashi T."/>
        </authorList>
    </citation>
    <scope>NUCLEOTIDE SEQUENCE</scope>
    <source>
        <strain evidence="2">DSM 17168</strain>
    </source>
</reference>
<feature type="signal peptide" evidence="1">
    <location>
        <begin position="1"/>
        <end position="24"/>
    </location>
</feature>
<name>A0ABQ4SQ62_9HYPH</name>
<keyword evidence="1" id="KW-0732">Signal</keyword>
<proteinExistence type="predicted"/>
<accession>A0ABQ4SQ62</accession>
<reference evidence="2" key="1">
    <citation type="journal article" date="2021" name="Front. Microbiol.">
        <title>Comprehensive Comparative Genomics and Phenotyping of Methylobacterium Species.</title>
        <authorList>
            <person name="Alessa O."/>
            <person name="Ogura Y."/>
            <person name="Fujitani Y."/>
            <person name="Takami H."/>
            <person name="Hayashi T."/>
            <person name="Sahin N."/>
            <person name="Tani A."/>
        </authorList>
    </citation>
    <scope>NUCLEOTIDE SEQUENCE</scope>
    <source>
        <strain evidence="2">DSM 17168</strain>
    </source>
</reference>
<gene>
    <name evidence="2" type="ORF">GMJLKIPL_5925</name>
</gene>
<keyword evidence="3" id="KW-1185">Reference proteome</keyword>
<comment type="caution">
    <text evidence="2">The sequence shown here is derived from an EMBL/GenBank/DDBJ whole genome shotgun (WGS) entry which is preliminary data.</text>
</comment>
<evidence type="ECO:0000256" key="1">
    <source>
        <dbReference type="SAM" id="SignalP"/>
    </source>
</evidence>
<feature type="chain" id="PRO_5047403514" evidence="1">
    <location>
        <begin position="25"/>
        <end position="180"/>
    </location>
</feature>
<evidence type="ECO:0000313" key="2">
    <source>
        <dbReference type="EMBL" id="GJE03968.1"/>
    </source>
</evidence>